<name>A0ABP0KTL7_9DINO</name>
<evidence type="ECO:0000313" key="1">
    <source>
        <dbReference type="EMBL" id="CAK9029749.1"/>
    </source>
</evidence>
<keyword evidence="2" id="KW-1185">Reference proteome</keyword>
<dbReference type="Proteomes" id="UP001642484">
    <property type="component" value="Unassembled WGS sequence"/>
</dbReference>
<organism evidence="1 2">
    <name type="scientific">Durusdinium trenchii</name>
    <dbReference type="NCBI Taxonomy" id="1381693"/>
    <lineage>
        <taxon>Eukaryota</taxon>
        <taxon>Sar</taxon>
        <taxon>Alveolata</taxon>
        <taxon>Dinophyceae</taxon>
        <taxon>Suessiales</taxon>
        <taxon>Symbiodiniaceae</taxon>
        <taxon>Durusdinium</taxon>
    </lineage>
</organism>
<proteinExistence type="predicted"/>
<accession>A0ABP0KTL7</accession>
<sequence length="103" mass="11898">MADTEKAKQVHAQRVQQLEVRRQQALQQHQELQAKRSEEQRQLHLLQSQRMELEAEVAAARRGHEVEMGELRAISKAVLDKAESYNLSLENLIQEHGHNNAKV</sequence>
<dbReference type="EMBL" id="CAXAMN010009779">
    <property type="protein sequence ID" value="CAK9029749.1"/>
    <property type="molecule type" value="Genomic_DNA"/>
</dbReference>
<evidence type="ECO:0000313" key="2">
    <source>
        <dbReference type="Proteomes" id="UP001642484"/>
    </source>
</evidence>
<reference evidence="1 2" key="1">
    <citation type="submission" date="2024-02" db="EMBL/GenBank/DDBJ databases">
        <authorList>
            <person name="Chen Y."/>
            <person name="Shah S."/>
            <person name="Dougan E. K."/>
            <person name="Thang M."/>
            <person name="Chan C."/>
        </authorList>
    </citation>
    <scope>NUCLEOTIDE SEQUENCE [LARGE SCALE GENOMIC DNA]</scope>
</reference>
<gene>
    <name evidence="1" type="ORF">CCMP2556_LOCUS17605</name>
</gene>
<protein>
    <submittedName>
        <fullName evidence="1">Uncharacterized protein</fullName>
    </submittedName>
</protein>
<comment type="caution">
    <text evidence="1">The sequence shown here is derived from an EMBL/GenBank/DDBJ whole genome shotgun (WGS) entry which is preliminary data.</text>
</comment>